<proteinExistence type="predicted"/>
<evidence type="ECO:0000259" key="1">
    <source>
        <dbReference type="Pfam" id="PF01261"/>
    </source>
</evidence>
<dbReference type="Proteomes" id="UP001310890">
    <property type="component" value="Unassembled WGS sequence"/>
</dbReference>
<dbReference type="EMBL" id="JAVRRL010000038">
    <property type="protein sequence ID" value="KAK5111566.1"/>
    <property type="molecule type" value="Genomic_DNA"/>
</dbReference>
<accession>A0AAN7TE02</accession>
<dbReference type="AlphaFoldDB" id="A0AAN7TE02"/>
<dbReference type="InterPro" id="IPR013022">
    <property type="entry name" value="Xyl_isomerase-like_TIM-brl"/>
</dbReference>
<reference evidence="2" key="1">
    <citation type="submission" date="2023-08" db="EMBL/GenBank/DDBJ databases">
        <title>Black Yeasts Isolated from many extreme environments.</title>
        <authorList>
            <person name="Coleine C."/>
            <person name="Stajich J.E."/>
            <person name="Selbmann L."/>
        </authorList>
    </citation>
    <scope>NUCLEOTIDE SEQUENCE</scope>
    <source>
        <strain evidence="2">CCFEE 5401</strain>
    </source>
</reference>
<sequence length="370" mass="41903">MPDLRYDAFRISMGLPAEDSSRPPLKDLDTIPLCYASVSIGCRKEHTLPKKLDAISAAGFQAIELGFPDLVAFANEQKSGSKEITNHDFDELCSAAKEVKTMCDEKKLKILILQPFANFEGWADGSKERADAWNRAEGWMRVMEAAGTDMLQVGSSDTPEEKIGKDRSRFVKDLRELADMLAKKNFRIAYENWCWSTHAPTWEDVWDICKQVDRPNFGLCLDTFQSAGYEWADPTTESGMVEDGRSKEEVEKDWKVSCDRLAKTIPQEKIFFLQISDAYKTKPGPLPKHDIEGLRPRGFWSHAYRPLPFHGYLPVVDFARAVLQTGSRAWWSYEIFDSGADGKGKDYNLHEFAQKAMVCQMKLVEACGKA</sequence>
<dbReference type="PANTHER" id="PTHR12110">
    <property type="entry name" value="HYDROXYPYRUVATE ISOMERASE"/>
    <property type="match status" value="1"/>
</dbReference>
<organism evidence="2 3">
    <name type="scientific">Meristemomyces frigidus</name>
    <dbReference type="NCBI Taxonomy" id="1508187"/>
    <lineage>
        <taxon>Eukaryota</taxon>
        <taxon>Fungi</taxon>
        <taxon>Dikarya</taxon>
        <taxon>Ascomycota</taxon>
        <taxon>Pezizomycotina</taxon>
        <taxon>Dothideomycetes</taxon>
        <taxon>Dothideomycetidae</taxon>
        <taxon>Mycosphaerellales</taxon>
        <taxon>Teratosphaeriaceae</taxon>
        <taxon>Meristemomyces</taxon>
    </lineage>
</organism>
<evidence type="ECO:0000313" key="2">
    <source>
        <dbReference type="EMBL" id="KAK5111566.1"/>
    </source>
</evidence>
<dbReference type="SUPFAM" id="SSF51658">
    <property type="entry name" value="Xylose isomerase-like"/>
    <property type="match status" value="1"/>
</dbReference>
<feature type="domain" description="Xylose isomerase-like TIM barrel" evidence="1">
    <location>
        <begin position="52"/>
        <end position="339"/>
    </location>
</feature>
<dbReference type="InterPro" id="IPR036237">
    <property type="entry name" value="Xyl_isomerase-like_sf"/>
</dbReference>
<comment type="caution">
    <text evidence="2">The sequence shown here is derived from an EMBL/GenBank/DDBJ whole genome shotgun (WGS) entry which is preliminary data.</text>
</comment>
<dbReference type="InterPro" id="IPR050312">
    <property type="entry name" value="IolE/XylAMocC-like"/>
</dbReference>
<dbReference type="Gene3D" id="3.20.20.150">
    <property type="entry name" value="Divalent-metal-dependent TIM barrel enzymes"/>
    <property type="match status" value="1"/>
</dbReference>
<protein>
    <recommendedName>
        <fullName evidence="1">Xylose isomerase-like TIM barrel domain-containing protein</fullName>
    </recommendedName>
</protein>
<evidence type="ECO:0000313" key="3">
    <source>
        <dbReference type="Proteomes" id="UP001310890"/>
    </source>
</evidence>
<name>A0AAN7TE02_9PEZI</name>
<gene>
    <name evidence="2" type="ORF">LTR62_004862</name>
</gene>
<dbReference type="Pfam" id="PF01261">
    <property type="entry name" value="AP_endonuc_2"/>
    <property type="match status" value="1"/>
</dbReference>
<dbReference type="PANTHER" id="PTHR12110:SF56">
    <property type="entry name" value="DEHYDRATASE, PUTATIVE (AFU_ORTHOLOGUE AFUA_6G08740)-RELATED"/>
    <property type="match status" value="1"/>
</dbReference>